<dbReference type="PANTHER" id="PTHR33375:SF7">
    <property type="entry name" value="CHROMOSOME 2-PARTITIONING PROTEIN PARB-RELATED"/>
    <property type="match status" value="1"/>
</dbReference>
<reference evidence="3 4" key="1">
    <citation type="journal article" date="2016" name="Front. Microbiol.">
        <title>Genomic Resource of Rice Seed Associated Bacteria.</title>
        <authorList>
            <person name="Midha S."/>
            <person name="Bansal K."/>
            <person name="Sharma S."/>
            <person name="Kumar N."/>
            <person name="Patil P.P."/>
            <person name="Chaudhry V."/>
            <person name="Patil P.B."/>
        </authorList>
    </citation>
    <scope>NUCLEOTIDE SEQUENCE [LARGE SCALE GENOMIC DNA]</scope>
    <source>
        <strain evidence="3 4">NS319</strain>
    </source>
</reference>
<dbReference type="GO" id="GO:0007059">
    <property type="term" value="P:chromosome segregation"/>
    <property type="evidence" value="ECO:0007669"/>
    <property type="project" value="TreeGrafter"/>
</dbReference>
<comment type="caution">
    <text evidence="3">The sequence shown here is derived from an EMBL/GenBank/DDBJ whole genome shotgun (WGS) entry which is preliminary data.</text>
</comment>
<organism evidence="3 4">
    <name type="scientific">Sphingomonas sanguinis</name>
    <dbReference type="NCBI Taxonomy" id="33051"/>
    <lineage>
        <taxon>Bacteria</taxon>
        <taxon>Pseudomonadati</taxon>
        <taxon>Pseudomonadota</taxon>
        <taxon>Alphaproteobacteria</taxon>
        <taxon>Sphingomonadales</taxon>
        <taxon>Sphingomonadaceae</taxon>
        <taxon>Sphingomonas</taxon>
    </lineage>
</organism>
<feature type="region of interest" description="Disordered" evidence="1">
    <location>
        <begin position="671"/>
        <end position="713"/>
    </location>
</feature>
<dbReference type="PATRIC" id="fig|33051.3.peg.790"/>
<feature type="domain" description="ParB-like N-terminal" evidence="2">
    <location>
        <begin position="14"/>
        <end position="118"/>
    </location>
</feature>
<dbReference type="Proteomes" id="UP000072867">
    <property type="component" value="Unassembled WGS sequence"/>
</dbReference>
<keyword evidence="3" id="KW-0238">DNA-binding</keyword>
<proteinExistence type="predicted"/>
<dbReference type="PANTHER" id="PTHR33375">
    <property type="entry name" value="CHROMOSOME-PARTITIONING PROTEIN PARB-RELATED"/>
    <property type="match status" value="1"/>
</dbReference>
<evidence type="ECO:0000313" key="3">
    <source>
        <dbReference type="EMBL" id="KTT73835.1"/>
    </source>
</evidence>
<dbReference type="Pfam" id="PF02195">
    <property type="entry name" value="ParB_N"/>
    <property type="match status" value="1"/>
</dbReference>
<evidence type="ECO:0000313" key="4">
    <source>
        <dbReference type="Proteomes" id="UP000072867"/>
    </source>
</evidence>
<dbReference type="EMBL" id="LDTD01000014">
    <property type="protein sequence ID" value="KTT73835.1"/>
    <property type="molecule type" value="Genomic_DNA"/>
</dbReference>
<dbReference type="AlphaFoldDB" id="A0A147I5G1"/>
<dbReference type="CDD" id="cd16406">
    <property type="entry name" value="ParB_N_like"/>
    <property type="match status" value="1"/>
</dbReference>
<sequence length="713" mass="77797">MASAVQKITLSSSRDIPFNKLVLSQSNVRRIKAGVSIEDLAESIARRGLIQSLHVRAVLDAEGVETGMFEVPAGGRRFRALELLVKSKRLNKTSTVPCVVSDAASGILMEEISYAENDQRIPPHPLDQFRAFQAMRDKGMSEEAIAAAFLIDVNVVKQRLKLASVSPVLLDAFAEDGMELKQLMAFTVSQDHARQEQVWEAVRNSWQKEPWHIRRALTEKTVHAADKRAVFVGVDAYEAAGGLVLRDLFESDNGGWLQDVGLLDRLVAEKLKTVADEVANEGWAWVDAAVEIPYGITHGLRRVTRDVLDMSDEERATRDALEAELDALVAEYQGGDDLPDAVDQRLGEIETAIEQLDDRPVIYDPAEIAIAGVFVTIDANGALKIDRGYVRPEDELPVKAAGDGEVADEDVDPDTGEIREPAIQRAVITLGGRRETVDEDDDDGIKPLPERLVTELTAHRTLALRDAVASHPHVAMTALLHKLVADTFLHRSATGALEASVRRVHLPAQVDDLNDSASAKSIDDRHERWGDHVPADEDALWDWLSTLENDSRMELLAHCVSFGINALYERPNPYSGSGVSAHGLEVRMAQAERLARATGLDMVAVGWRPTVGNYLGRVTKARIVEAVREGAGERAAQLIDHMKKGDMAKEAERLLVDSGWLPEALRPADADGGAVGGHAGQDAGDAALPAFLSDDGEDEEPIEEDEQALLAAE</sequence>
<feature type="compositionally biased region" description="Acidic residues" evidence="1">
    <location>
        <begin position="694"/>
        <end position="707"/>
    </location>
</feature>
<gene>
    <name evidence="3" type="ORF">NS319_02725</name>
</gene>
<dbReference type="Gene3D" id="1.10.10.2830">
    <property type="match status" value="1"/>
</dbReference>
<name>A0A147I5G1_9SPHN</name>
<evidence type="ECO:0000256" key="1">
    <source>
        <dbReference type="SAM" id="MobiDB-lite"/>
    </source>
</evidence>
<dbReference type="SUPFAM" id="SSF110849">
    <property type="entry name" value="ParB/Sulfiredoxin"/>
    <property type="match status" value="1"/>
</dbReference>
<dbReference type="FunFam" id="3.90.1530.30:FF:000002">
    <property type="entry name" value="Chromosome partitioning protein ParB"/>
    <property type="match status" value="1"/>
</dbReference>
<dbReference type="Gene3D" id="3.90.1530.30">
    <property type="match status" value="1"/>
</dbReference>
<accession>A0A147I5G1</accession>
<dbReference type="GO" id="GO:0005694">
    <property type="term" value="C:chromosome"/>
    <property type="evidence" value="ECO:0007669"/>
    <property type="project" value="TreeGrafter"/>
</dbReference>
<dbReference type="InterPro" id="IPR050336">
    <property type="entry name" value="Chromosome_partition/occlusion"/>
</dbReference>
<dbReference type="InterPro" id="IPR036086">
    <property type="entry name" value="ParB/Sulfiredoxin_sf"/>
</dbReference>
<dbReference type="RefSeq" id="WP_058732296.1">
    <property type="nucleotide sequence ID" value="NZ_LDTD01000014.1"/>
</dbReference>
<evidence type="ECO:0000259" key="2">
    <source>
        <dbReference type="SMART" id="SM00470"/>
    </source>
</evidence>
<protein>
    <submittedName>
        <fullName evidence="3">DNA-binding protein</fullName>
    </submittedName>
</protein>
<dbReference type="InterPro" id="IPR003115">
    <property type="entry name" value="ParB_N"/>
</dbReference>
<dbReference type="GO" id="GO:0003677">
    <property type="term" value="F:DNA binding"/>
    <property type="evidence" value="ECO:0007669"/>
    <property type="project" value="UniProtKB-KW"/>
</dbReference>
<dbReference type="SUPFAM" id="SSF109709">
    <property type="entry name" value="KorB DNA-binding domain-like"/>
    <property type="match status" value="1"/>
</dbReference>
<dbReference type="SMART" id="SM00470">
    <property type="entry name" value="ParB"/>
    <property type="match status" value="1"/>
</dbReference>